<comment type="caution">
    <text evidence="3">The sequence shown here is derived from an EMBL/GenBank/DDBJ whole genome shotgun (WGS) entry which is preliminary data.</text>
</comment>
<feature type="signal peptide" evidence="2">
    <location>
        <begin position="1"/>
        <end position="21"/>
    </location>
</feature>
<evidence type="ECO:0000313" key="4">
    <source>
        <dbReference type="Proteomes" id="UP001054889"/>
    </source>
</evidence>
<evidence type="ECO:0000256" key="2">
    <source>
        <dbReference type="SAM" id="SignalP"/>
    </source>
</evidence>
<name>A0AAV5EDF3_ELECO</name>
<proteinExistence type="inferred from homology"/>
<dbReference type="InterPro" id="IPR036514">
    <property type="entry name" value="SGNH_hydro_sf"/>
</dbReference>
<dbReference type="PANTHER" id="PTHR22835">
    <property type="entry name" value="ZINC FINGER FYVE DOMAIN CONTAINING PROTEIN"/>
    <property type="match status" value="1"/>
</dbReference>
<gene>
    <name evidence="3" type="primary">gb07881</name>
    <name evidence="3" type="ORF">PR202_gb07881</name>
</gene>
<sequence length="104" mass="11322">MFPRLLIVELAVAIVIGHAAGGGHGLLAHYDRVFSFGNSLTDTGNGAILPATAGGPSTRPPYGETYFHHPSGRASDGRLIIDFIGTDRMVPDRFLDRYCYYRIL</sequence>
<reference evidence="3" key="2">
    <citation type="submission" date="2021-12" db="EMBL/GenBank/DDBJ databases">
        <title>Resequencing data analysis of finger millet.</title>
        <authorList>
            <person name="Hatakeyama M."/>
            <person name="Aluri S."/>
            <person name="Balachadran M.T."/>
            <person name="Sivarajan S.R."/>
            <person name="Poveda L."/>
            <person name="Shimizu-Inatsugi R."/>
            <person name="Schlapbach R."/>
            <person name="Sreeman S.M."/>
            <person name="Shimizu K.K."/>
        </authorList>
    </citation>
    <scope>NUCLEOTIDE SEQUENCE</scope>
</reference>
<dbReference type="PANTHER" id="PTHR22835:SF544">
    <property type="entry name" value="OS10G0393700 PROTEIN"/>
    <property type="match status" value="1"/>
</dbReference>
<evidence type="ECO:0000313" key="3">
    <source>
        <dbReference type="EMBL" id="GJN20496.1"/>
    </source>
</evidence>
<keyword evidence="2" id="KW-0732">Signal</keyword>
<evidence type="ECO:0000256" key="1">
    <source>
        <dbReference type="ARBA" id="ARBA00008668"/>
    </source>
</evidence>
<accession>A0AAV5EDF3</accession>
<evidence type="ECO:0008006" key="5">
    <source>
        <dbReference type="Google" id="ProtNLM"/>
    </source>
</evidence>
<keyword evidence="4" id="KW-1185">Reference proteome</keyword>
<feature type="chain" id="PRO_5043674769" description="GDSL esterase/lipase" evidence="2">
    <location>
        <begin position="22"/>
        <end position="104"/>
    </location>
</feature>
<dbReference type="EMBL" id="BQKI01000075">
    <property type="protein sequence ID" value="GJN20496.1"/>
    <property type="molecule type" value="Genomic_DNA"/>
</dbReference>
<reference evidence="3" key="1">
    <citation type="journal article" date="2018" name="DNA Res.">
        <title>Multiple hybrid de novo genome assembly of finger millet, an orphan allotetraploid crop.</title>
        <authorList>
            <person name="Hatakeyama M."/>
            <person name="Aluri S."/>
            <person name="Balachadran M.T."/>
            <person name="Sivarajan S.R."/>
            <person name="Patrignani A."/>
            <person name="Gruter S."/>
            <person name="Poveda L."/>
            <person name="Shimizu-Inatsugi R."/>
            <person name="Baeten J."/>
            <person name="Francoijs K.J."/>
            <person name="Nataraja K.N."/>
            <person name="Reddy Y.A.N."/>
            <person name="Phadnis S."/>
            <person name="Ravikumar R.L."/>
            <person name="Schlapbach R."/>
            <person name="Sreeman S.M."/>
            <person name="Shimizu K.K."/>
        </authorList>
    </citation>
    <scope>NUCLEOTIDE SEQUENCE</scope>
</reference>
<comment type="similarity">
    <text evidence="1">Belongs to the 'GDSL' lipolytic enzyme family.</text>
</comment>
<dbReference type="Gene3D" id="3.40.50.1110">
    <property type="entry name" value="SGNH hydrolase"/>
    <property type="match status" value="1"/>
</dbReference>
<protein>
    <recommendedName>
        <fullName evidence="5">GDSL esterase/lipase</fullName>
    </recommendedName>
</protein>
<organism evidence="3 4">
    <name type="scientific">Eleusine coracana subsp. coracana</name>
    <dbReference type="NCBI Taxonomy" id="191504"/>
    <lineage>
        <taxon>Eukaryota</taxon>
        <taxon>Viridiplantae</taxon>
        <taxon>Streptophyta</taxon>
        <taxon>Embryophyta</taxon>
        <taxon>Tracheophyta</taxon>
        <taxon>Spermatophyta</taxon>
        <taxon>Magnoliopsida</taxon>
        <taxon>Liliopsida</taxon>
        <taxon>Poales</taxon>
        <taxon>Poaceae</taxon>
        <taxon>PACMAD clade</taxon>
        <taxon>Chloridoideae</taxon>
        <taxon>Cynodonteae</taxon>
        <taxon>Eleusininae</taxon>
        <taxon>Eleusine</taxon>
    </lineage>
</organism>
<dbReference type="AlphaFoldDB" id="A0AAV5EDF3"/>
<dbReference type="Proteomes" id="UP001054889">
    <property type="component" value="Unassembled WGS sequence"/>
</dbReference>